<evidence type="ECO:0000313" key="2">
    <source>
        <dbReference type="EMBL" id="CAG8616734.1"/>
    </source>
</evidence>
<feature type="domain" description="Tc1-like transposase DDE" evidence="1">
    <location>
        <begin position="5"/>
        <end position="64"/>
    </location>
</feature>
<organism evidence="2 3">
    <name type="scientific">Ambispora gerdemannii</name>
    <dbReference type="NCBI Taxonomy" id="144530"/>
    <lineage>
        <taxon>Eukaryota</taxon>
        <taxon>Fungi</taxon>
        <taxon>Fungi incertae sedis</taxon>
        <taxon>Mucoromycota</taxon>
        <taxon>Glomeromycotina</taxon>
        <taxon>Glomeromycetes</taxon>
        <taxon>Archaeosporales</taxon>
        <taxon>Ambisporaceae</taxon>
        <taxon>Ambispora</taxon>
    </lineage>
</organism>
<protein>
    <submittedName>
        <fullName evidence="2">3813_t:CDS:1</fullName>
    </submittedName>
</protein>
<name>A0A9N9GL97_9GLOM</name>
<dbReference type="EMBL" id="CAJVPL010002660">
    <property type="protein sequence ID" value="CAG8616734.1"/>
    <property type="molecule type" value="Genomic_DNA"/>
</dbReference>
<proteinExistence type="predicted"/>
<keyword evidence="3" id="KW-1185">Reference proteome</keyword>
<evidence type="ECO:0000313" key="3">
    <source>
        <dbReference type="Proteomes" id="UP000789831"/>
    </source>
</evidence>
<reference evidence="2" key="1">
    <citation type="submission" date="2021-06" db="EMBL/GenBank/DDBJ databases">
        <authorList>
            <person name="Kallberg Y."/>
            <person name="Tangrot J."/>
            <person name="Rosling A."/>
        </authorList>
    </citation>
    <scope>NUCLEOTIDE SEQUENCE</scope>
    <source>
        <strain evidence="2">MT106</strain>
    </source>
</reference>
<gene>
    <name evidence="2" type="ORF">AGERDE_LOCUS9867</name>
</gene>
<comment type="caution">
    <text evidence="2">The sequence shown here is derived from an EMBL/GenBank/DDBJ whole genome shotgun (WGS) entry which is preliminary data.</text>
</comment>
<sequence>EAIFQEDNAPIHKSKLVRGLKDNLGIVTMEWPSQSPDLSPIENVWREIKCWIHKNRKPQTEADLEEAVFAAWNTITFEKILHFIDSMPERINEVIEKNGHAIHY</sequence>
<dbReference type="Proteomes" id="UP000789831">
    <property type="component" value="Unassembled WGS sequence"/>
</dbReference>
<accession>A0A9N9GL97</accession>
<dbReference type="GO" id="GO:0003676">
    <property type="term" value="F:nucleic acid binding"/>
    <property type="evidence" value="ECO:0007669"/>
    <property type="project" value="InterPro"/>
</dbReference>
<dbReference type="Gene3D" id="3.30.420.10">
    <property type="entry name" value="Ribonuclease H-like superfamily/Ribonuclease H"/>
    <property type="match status" value="1"/>
</dbReference>
<dbReference type="InterPro" id="IPR036397">
    <property type="entry name" value="RNaseH_sf"/>
</dbReference>
<dbReference type="InterPro" id="IPR038717">
    <property type="entry name" value="Tc1-like_DDE_dom"/>
</dbReference>
<dbReference type="Pfam" id="PF13358">
    <property type="entry name" value="DDE_3"/>
    <property type="match status" value="1"/>
</dbReference>
<feature type="non-terminal residue" evidence="2">
    <location>
        <position position="1"/>
    </location>
</feature>
<dbReference type="AlphaFoldDB" id="A0A9N9GL97"/>
<evidence type="ECO:0000259" key="1">
    <source>
        <dbReference type="Pfam" id="PF13358"/>
    </source>
</evidence>
<dbReference type="OrthoDB" id="2417635at2759"/>